<dbReference type="InterPro" id="IPR001509">
    <property type="entry name" value="Epimerase_deHydtase"/>
</dbReference>
<accession>A0ABU2RXM5</accession>
<name>A0ABU2RXM5_9ACTN</name>
<evidence type="ECO:0000256" key="4">
    <source>
        <dbReference type="ARBA" id="ARBA00023239"/>
    </source>
</evidence>
<dbReference type="SUPFAM" id="SSF51735">
    <property type="entry name" value="NAD(P)-binding Rossmann-fold domains"/>
    <property type="match status" value="1"/>
</dbReference>
<organism evidence="6 7">
    <name type="scientific">Streptomyces johnsoniae</name>
    <dbReference type="NCBI Taxonomy" id="3075532"/>
    <lineage>
        <taxon>Bacteria</taxon>
        <taxon>Bacillati</taxon>
        <taxon>Actinomycetota</taxon>
        <taxon>Actinomycetes</taxon>
        <taxon>Kitasatosporales</taxon>
        <taxon>Streptomycetaceae</taxon>
        <taxon>Streptomyces</taxon>
    </lineage>
</organism>
<keyword evidence="7" id="KW-1185">Reference proteome</keyword>
<keyword evidence="3" id="KW-0520">NAD</keyword>
<keyword evidence="4 6" id="KW-0456">Lyase</keyword>
<dbReference type="EMBL" id="JAVREV010000001">
    <property type="protein sequence ID" value="MDT0441367.1"/>
    <property type="molecule type" value="Genomic_DNA"/>
</dbReference>
<comment type="cofactor">
    <cofactor evidence="1">
        <name>NAD(+)</name>
        <dbReference type="ChEBI" id="CHEBI:57540"/>
    </cofactor>
</comment>
<evidence type="ECO:0000256" key="3">
    <source>
        <dbReference type="ARBA" id="ARBA00023027"/>
    </source>
</evidence>
<dbReference type="RefSeq" id="WP_311615074.1">
    <property type="nucleotide sequence ID" value="NZ_JAVREV010000001.1"/>
</dbReference>
<dbReference type="InterPro" id="IPR036291">
    <property type="entry name" value="NAD(P)-bd_dom_sf"/>
</dbReference>
<evidence type="ECO:0000313" key="6">
    <source>
        <dbReference type="EMBL" id="MDT0441367.1"/>
    </source>
</evidence>
<dbReference type="EC" id="4.2.1.47" evidence="6"/>
<evidence type="ECO:0000313" key="7">
    <source>
        <dbReference type="Proteomes" id="UP001183615"/>
    </source>
</evidence>
<sequence length="310" mass="33699">MAQVLVTGGAGFVGAHLTARFLGMGHRVLCVDNFLTGSRANLTEYLSDDRLEVIEHDVTAPFTWPESIDVVVHLASPASPRDYLRFPIETLGAGSLGTFHLLDAAVSAGARFVMASTSEVYGDPAVHPQPETYWGNVNPIGPRSVYDEAKRFSEAMTTAYRRHRDADAGIVRIFNCFGPKMRTHDGRAVPTFIRQALAGEPLTVAGDGSQTRSLCYVDDIVEGIARFTESGHGGPVNLGNPDEVSMLELAEEIIAITGSTSSVEFVERPADDPERRLPDIAVARNALGWEPKVTRAEGLARAIEWFRNHP</sequence>
<feature type="domain" description="NAD-dependent epimerase/dehydratase" evidence="5">
    <location>
        <begin position="4"/>
        <end position="239"/>
    </location>
</feature>
<dbReference type="Gene3D" id="3.40.50.720">
    <property type="entry name" value="NAD(P)-binding Rossmann-like Domain"/>
    <property type="match status" value="1"/>
</dbReference>
<evidence type="ECO:0000259" key="5">
    <source>
        <dbReference type="Pfam" id="PF01370"/>
    </source>
</evidence>
<reference evidence="7" key="1">
    <citation type="submission" date="2023-07" db="EMBL/GenBank/DDBJ databases">
        <title>30 novel species of actinomycetes from the DSMZ collection.</title>
        <authorList>
            <person name="Nouioui I."/>
        </authorList>
    </citation>
    <scope>NUCLEOTIDE SEQUENCE [LARGE SCALE GENOMIC DNA]</scope>
    <source>
        <strain evidence="7">DSM 41886</strain>
    </source>
</reference>
<protein>
    <submittedName>
        <fullName evidence="6">GDP-mannose 4,6-dehydratase</fullName>
        <ecNumber evidence="6">4.2.1.47</ecNumber>
    </submittedName>
</protein>
<evidence type="ECO:0000256" key="2">
    <source>
        <dbReference type="ARBA" id="ARBA00022793"/>
    </source>
</evidence>
<dbReference type="GO" id="GO:0008446">
    <property type="term" value="F:GDP-mannose 4,6-dehydratase activity"/>
    <property type="evidence" value="ECO:0007669"/>
    <property type="project" value="UniProtKB-EC"/>
</dbReference>
<dbReference type="PANTHER" id="PTHR43078">
    <property type="entry name" value="UDP-GLUCURONIC ACID DECARBOXYLASE-RELATED"/>
    <property type="match status" value="1"/>
</dbReference>
<proteinExistence type="predicted"/>
<keyword evidence="2" id="KW-0210">Decarboxylase</keyword>
<dbReference type="Pfam" id="PF01370">
    <property type="entry name" value="Epimerase"/>
    <property type="match status" value="1"/>
</dbReference>
<dbReference type="Proteomes" id="UP001183615">
    <property type="component" value="Unassembled WGS sequence"/>
</dbReference>
<evidence type="ECO:0000256" key="1">
    <source>
        <dbReference type="ARBA" id="ARBA00001911"/>
    </source>
</evidence>
<gene>
    <name evidence="6" type="ORF">RM779_01960</name>
</gene>
<dbReference type="InterPro" id="IPR044516">
    <property type="entry name" value="UXS-like"/>
</dbReference>
<comment type="caution">
    <text evidence="6">The sequence shown here is derived from an EMBL/GenBank/DDBJ whole genome shotgun (WGS) entry which is preliminary data.</text>
</comment>
<dbReference type="PANTHER" id="PTHR43078:SF6">
    <property type="entry name" value="UDP-GLUCURONIC ACID DECARBOXYLASE 1"/>
    <property type="match status" value="1"/>
</dbReference>